<dbReference type="Proteomes" id="UP000190951">
    <property type="component" value="Chromosome"/>
</dbReference>
<dbReference type="InterPro" id="IPR037238">
    <property type="entry name" value="YbiA-like_sf"/>
</dbReference>
<dbReference type="RefSeq" id="WP_077832606.1">
    <property type="nucleotide sequence ID" value="NZ_CP096983.1"/>
</dbReference>
<dbReference type="InterPro" id="IPR012816">
    <property type="entry name" value="NADAR"/>
</dbReference>
<evidence type="ECO:0000259" key="3">
    <source>
        <dbReference type="Pfam" id="PF08719"/>
    </source>
</evidence>
<dbReference type="Gene3D" id="1.10.357.40">
    <property type="entry name" value="YbiA-like"/>
    <property type="match status" value="1"/>
</dbReference>
<dbReference type="KEGG" id="crw:CROST_032330"/>
<comment type="catalytic activity">
    <reaction evidence="2">
        <text>2,5-diamino-6-hydroxy-4-(5-phosphoribosylamino)-pyrimidine + H2O = 2,5,6-triamino-4-hydroxypyrimidine + D-ribose 5-phosphate</text>
        <dbReference type="Rhea" id="RHEA:23436"/>
        <dbReference type="ChEBI" id="CHEBI:15377"/>
        <dbReference type="ChEBI" id="CHEBI:58614"/>
        <dbReference type="ChEBI" id="CHEBI:78346"/>
        <dbReference type="ChEBI" id="CHEBI:137796"/>
    </reaction>
</comment>
<dbReference type="EMBL" id="CP096983">
    <property type="protein sequence ID" value="URZ12511.1"/>
    <property type="molecule type" value="Genomic_DNA"/>
</dbReference>
<reference evidence="4 5" key="1">
    <citation type="submission" date="2022-04" db="EMBL/GenBank/DDBJ databases">
        <title>Genome sequence of C. roseum typestrain.</title>
        <authorList>
            <person name="Poehlein A."/>
            <person name="Schoch T."/>
            <person name="Duerre P."/>
            <person name="Daniel R."/>
        </authorList>
    </citation>
    <scope>NUCLEOTIDE SEQUENCE [LARGE SCALE GENOMIC DNA]</scope>
    <source>
        <strain evidence="4 5">DSM 7320</strain>
    </source>
</reference>
<dbReference type="CDD" id="cd15457">
    <property type="entry name" value="NADAR"/>
    <property type="match status" value="1"/>
</dbReference>
<protein>
    <recommendedName>
        <fullName evidence="3">NADAR domain-containing protein</fullName>
    </recommendedName>
</protein>
<feature type="domain" description="NADAR" evidence="3">
    <location>
        <begin position="114"/>
        <end position="272"/>
    </location>
</feature>
<evidence type="ECO:0000256" key="1">
    <source>
        <dbReference type="ARBA" id="ARBA00000022"/>
    </source>
</evidence>
<dbReference type="NCBIfam" id="TIGR02464">
    <property type="entry name" value="ribofla_fusion"/>
    <property type="match status" value="1"/>
</dbReference>
<name>A0A1S8MEP1_9CLOT</name>
<evidence type="ECO:0000313" key="4">
    <source>
        <dbReference type="EMBL" id="URZ12511.1"/>
    </source>
</evidence>
<evidence type="ECO:0000313" key="5">
    <source>
        <dbReference type="Proteomes" id="UP000190951"/>
    </source>
</evidence>
<sequence>MNNEFNLASPMAPPWLMYPEIENGSIGWRMGYGEYYICLFYKWLESLTGDEKKKYEEMFPEPKEWTYFYKEEVEREEYYFYNKNYWIKFWQKNGRALYNRNNIKNNKNMEYLFFWGHRASKNGKITGSCLSQWWMSEFRIGINTYCCTEQFMMAEKARLFDDKEIEEKIIKSKEPQIIKALGRKVRNFDEITWNKVKYSIVLKGNYHKFLQNDKLREFLLSTKDKVLVEASPYDGIWGIKMSSSDKDIENTERWRGENLLGFALMEVRDELRKICENYDKVNWNLLRDKTIK</sequence>
<evidence type="ECO:0000256" key="2">
    <source>
        <dbReference type="ARBA" id="ARBA00000751"/>
    </source>
</evidence>
<dbReference type="Pfam" id="PF08719">
    <property type="entry name" value="NADAR"/>
    <property type="match status" value="1"/>
</dbReference>
<gene>
    <name evidence="4" type="ORF">CROST_032330</name>
</gene>
<accession>A0A1S8MEP1</accession>
<proteinExistence type="predicted"/>
<comment type="catalytic activity">
    <reaction evidence="1">
        <text>5-amino-6-(5-phospho-D-ribosylamino)uracil + H2O = 5,6-diaminouracil + D-ribose 5-phosphate</text>
        <dbReference type="Rhea" id="RHEA:55020"/>
        <dbReference type="ChEBI" id="CHEBI:15377"/>
        <dbReference type="ChEBI" id="CHEBI:46252"/>
        <dbReference type="ChEBI" id="CHEBI:58453"/>
        <dbReference type="ChEBI" id="CHEBI:78346"/>
    </reaction>
</comment>
<organism evidence="4 5">
    <name type="scientific">Clostridium felsineum</name>
    <dbReference type="NCBI Taxonomy" id="36839"/>
    <lineage>
        <taxon>Bacteria</taxon>
        <taxon>Bacillati</taxon>
        <taxon>Bacillota</taxon>
        <taxon>Clostridia</taxon>
        <taxon>Eubacteriales</taxon>
        <taxon>Clostridiaceae</taxon>
        <taxon>Clostridium</taxon>
    </lineage>
</organism>
<dbReference type="STRING" id="84029.CROST_28060"/>
<dbReference type="SUPFAM" id="SSF143990">
    <property type="entry name" value="YbiA-like"/>
    <property type="match status" value="1"/>
</dbReference>
<keyword evidence="5" id="KW-1185">Reference proteome</keyword>
<dbReference type="AlphaFoldDB" id="A0A1S8MEP1"/>